<dbReference type="Gene3D" id="2.60.40.150">
    <property type="entry name" value="C2 domain"/>
    <property type="match status" value="1"/>
</dbReference>
<accession>A0A328DQI5</accession>
<dbReference type="GO" id="GO:0005886">
    <property type="term" value="C:plasma membrane"/>
    <property type="evidence" value="ECO:0007669"/>
    <property type="project" value="UniProtKB-SubCell"/>
</dbReference>
<dbReference type="EMBL" id="NQVE01000074">
    <property type="protein sequence ID" value="RAL49966.1"/>
    <property type="molecule type" value="Genomic_DNA"/>
</dbReference>
<evidence type="ECO:0000256" key="10">
    <source>
        <dbReference type="ARBA" id="ARBA00023242"/>
    </source>
</evidence>
<dbReference type="GO" id="GO:0046872">
    <property type="term" value="F:metal ion binding"/>
    <property type="evidence" value="ECO:0007669"/>
    <property type="project" value="UniProtKB-KW"/>
</dbReference>
<keyword evidence="8" id="KW-0446">Lipid-binding</keyword>
<dbReference type="InterPro" id="IPR035892">
    <property type="entry name" value="C2_domain_sf"/>
</dbReference>
<dbReference type="GO" id="GO:0005634">
    <property type="term" value="C:nucleus"/>
    <property type="evidence" value="ECO:0007669"/>
    <property type="project" value="UniProtKB-SubCell"/>
</dbReference>
<dbReference type="PROSITE" id="PS50004">
    <property type="entry name" value="C2"/>
    <property type="match status" value="1"/>
</dbReference>
<dbReference type="Pfam" id="PF00168">
    <property type="entry name" value="C2"/>
    <property type="match status" value="1"/>
</dbReference>
<dbReference type="EMBL" id="NQVE01000107">
    <property type="protein sequence ID" value="RAL47912.1"/>
    <property type="molecule type" value="Genomic_DNA"/>
</dbReference>
<evidence type="ECO:0000256" key="5">
    <source>
        <dbReference type="ARBA" id="ARBA00022682"/>
    </source>
</evidence>
<dbReference type="GO" id="GO:0005096">
    <property type="term" value="F:GTPase activator activity"/>
    <property type="evidence" value="ECO:0007669"/>
    <property type="project" value="UniProtKB-KW"/>
</dbReference>
<evidence type="ECO:0000256" key="8">
    <source>
        <dbReference type="ARBA" id="ARBA00023121"/>
    </source>
</evidence>
<evidence type="ECO:0000256" key="6">
    <source>
        <dbReference type="ARBA" id="ARBA00022723"/>
    </source>
</evidence>
<name>A0A328DQI5_9ASTE</name>
<dbReference type="AlphaFoldDB" id="A0A328DQI5"/>
<evidence type="ECO:0000313" key="15">
    <source>
        <dbReference type="Proteomes" id="UP000249390"/>
    </source>
</evidence>
<gene>
    <name evidence="13" type="ORF">DM860_017390</name>
    <name evidence="14" type="ORF">DM860_017467</name>
</gene>
<comment type="caution">
    <text evidence="13">The sequence shown here is derived from an EMBL/GenBank/DDBJ whole genome shotgun (WGS) entry which is preliminary data.</text>
</comment>
<dbReference type="InterPro" id="IPR000008">
    <property type="entry name" value="C2_dom"/>
</dbReference>
<organism evidence="13 15">
    <name type="scientific">Cuscuta australis</name>
    <dbReference type="NCBI Taxonomy" id="267555"/>
    <lineage>
        <taxon>Eukaryota</taxon>
        <taxon>Viridiplantae</taxon>
        <taxon>Streptophyta</taxon>
        <taxon>Embryophyta</taxon>
        <taxon>Tracheophyta</taxon>
        <taxon>Spermatophyta</taxon>
        <taxon>Magnoliopsida</taxon>
        <taxon>eudicotyledons</taxon>
        <taxon>Gunneridae</taxon>
        <taxon>Pentapetalae</taxon>
        <taxon>asterids</taxon>
        <taxon>lamiids</taxon>
        <taxon>Solanales</taxon>
        <taxon>Convolvulaceae</taxon>
        <taxon>Cuscuteae</taxon>
        <taxon>Cuscuta</taxon>
        <taxon>Cuscuta subgen. Grammica</taxon>
        <taxon>Cuscuta sect. Cleistogrammica</taxon>
    </lineage>
</organism>
<dbReference type="Proteomes" id="UP000249390">
    <property type="component" value="Unassembled WGS sequence"/>
</dbReference>
<evidence type="ECO:0000259" key="12">
    <source>
        <dbReference type="PROSITE" id="PS50004"/>
    </source>
</evidence>
<keyword evidence="9" id="KW-0472">Membrane</keyword>
<dbReference type="GO" id="GO:0008289">
    <property type="term" value="F:lipid binding"/>
    <property type="evidence" value="ECO:0007669"/>
    <property type="project" value="UniProtKB-KW"/>
</dbReference>
<evidence type="ECO:0000313" key="14">
    <source>
        <dbReference type="EMBL" id="RAL49966.1"/>
    </source>
</evidence>
<keyword evidence="4" id="KW-1003">Cell membrane</keyword>
<evidence type="ECO:0000256" key="3">
    <source>
        <dbReference type="ARBA" id="ARBA00022468"/>
    </source>
</evidence>
<dbReference type="GO" id="GO:0009738">
    <property type="term" value="P:abscisic acid-activated signaling pathway"/>
    <property type="evidence" value="ECO:0007669"/>
    <property type="project" value="UniProtKB-KW"/>
</dbReference>
<keyword evidence="7" id="KW-0106">Calcium</keyword>
<dbReference type="PANTHER" id="PTHR45933">
    <property type="entry name" value="PROTEIN C2-DOMAIN ABA-RELATED 4"/>
    <property type="match status" value="1"/>
</dbReference>
<keyword evidence="5" id="KW-0938">Abscisic acid signaling pathway</keyword>
<feature type="domain" description="C2" evidence="12">
    <location>
        <begin position="1"/>
        <end position="103"/>
    </location>
</feature>
<evidence type="ECO:0000256" key="9">
    <source>
        <dbReference type="ARBA" id="ARBA00023136"/>
    </source>
</evidence>
<evidence type="ECO:0000256" key="1">
    <source>
        <dbReference type="ARBA" id="ARBA00004123"/>
    </source>
</evidence>
<evidence type="ECO:0000256" key="11">
    <source>
        <dbReference type="ARBA" id="ARBA00024037"/>
    </source>
</evidence>
<evidence type="ECO:0000313" key="13">
    <source>
        <dbReference type="EMBL" id="RAL47912.1"/>
    </source>
</evidence>
<evidence type="ECO:0000256" key="7">
    <source>
        <dbReference type="ARBA" id="ARBA00022837"/>
    </source>
</evidence>
<sequence length="167" mass="18699">MEFLGLLKIHVCRGINLAVRDTRSSDPYVVITMGNQKVKSPVVKDNCNPVWNVDMTLAIINDPNIPIILTLYDKDTFTVDDKMGDAEIDIKPYLEAMKMDLKGLPNGSKVQSVQPSRENCLVAESHIAWENGKMTQEMILRLRNVECGEVVIQIEVIDAPSPKADLF</sequence>
<dbReference type="InterPro" id="IPR044562">
    <property type="entry name" value="CAR1-11"/>
</dbReference>
<reference evidence="13 15" key="1">
    <citation type="submission" date="2018-06" db="EMBL/GenBank/DDBJ databases">
        <title>The Genome of Cuscuta australis (Dodder) Provides Insight into the Evolution of Plant Parasitism.</title>
        <authorList>
            <person name="Liu H."/>
        </authorList>
    </citation>
    <scope>NUCLEOTIDE SEQUENCE [LARGE SCALE GENOMIC DNA]</scope>
    <source>
        <strain evidence="15">cv. Yunnan</strain>
        <strain evidence="13">Yunnan</strain>
        <tissue evidence="13">Vines</tissue>
    </source>
</reference>
<evidence type="ECO:0000256" key="2">
    <source>
        <dbReference type="ARBA" id="ARBA00004236"/>
    </source>
</evidence>
<comment type="similarity">
    <text evidence="11">Belongs to the plant CAR protein family.</text>
</comment>
<protein>
    <recommendedName>
        <fullName evidence="12">C2 domain-containing protein</fullName>
    </recommendedName>
</protein>
<dbReference type="PANTHER" id="PTHR45933:SF12">
    <property type="entry name" value="PROTEIN C2-DOMAIN ABA-RELATED 9"/>
    <property type="match status" value="1"/>
</dbReference>
<keyword evidence="10" id="KW-0539">Nucleus</keyword>
<comment type="subcellular location">
    <subcellularLocation>
        <location evidence="2">Cell membrane</location>
    </subcellularLocation>
    <subcellularLocation>
        <location evidence="1">Nucleus</location>
    </subcellularLocation>
</comment>
<dbReference type="SMART" id="SM00239">
    <property type="entry name" value="C2"/>
    <property type="match status" value="1"/>
</dbReference>
<evidence type="ECO:0000256" key="4">
    <source>
        <dbReference type="ARBA" id="ARBA00022475"/>
    </source>
</evidence>
<proteinExistence type="inferred from homology"/>
<keyword evidence="15" id="KW-1185">Reference proteome</keyword>
<dbReference type="SUPFAM" id="SSF49562">
    <property type="entry name" value="C2 domain (Calcium/lipid-binding domain, CaLB)"/>
    <property type="match status" value="1"/>
</dbReference>
<keyword evidence="3" id="KW-0343">GTPase activation</keyword>
<keyword evidence="6" id="KW-0479">Metal-binding</keyword>